<organism evidence="3">
    <name type="scientific">anaerobic digester metagenome</name>
    <dbReference type="NCBI Taxonomy" id="1263854"/>
    <lineage>
        <taxon>unclassified sequences</taxon>
        <taxon>metagenomes</taxon>
        <taxon>ecological metagenomes</taxon>
    </lineage>
</organism>
<dbReference type="AlphaFoldDB" id="A0A485M1Y3"/>
<proteinExistence type="predicted"/>
<reference evidence="3" key="1">
    <citation type="submission" date="2019-03" db="EMBL/GenBank/DDBJ databases">
        <authorList>
            <person name="Hao L."/>
        </authorList>
    </citation>
    <scope>NUCLEOTIDE SEQUENCE</scope>
</reference>
<dbReference type="EMBL" id="CAADRM010000116">
    <property type="protein sequence ID" value="VFU16149.1"/>
    <property type="molecule type" value="Genomic_DNA"/>
</dbReference>
<name>A0A485M1Y3_9ZZZZ</name>
<keyword evidence="2" id="KW-1133">Transmembrane helix</keyword>
<gene>
    <name evidence="3" type="ORF">SCFA_510019</name>
</gene>
<protein>
    <submittedName>
        <fullName evidence="3">Uncharacterized protein</fullName>
    </submittedName>
</protein>
<feature type="transmembrane region" description="Helical" evidence="2">
    <location>
        <begin position="12"/>
        <end position="33"/>
    </location>
</feature>
<accession>A0A485M1Y3</accession>
<sequence length="167" mass="19374">MMEVVEFFRGHPFLLGLAVGFIAVLFVWVRGLLRCRSLNREMTRLKESLYTKMQIDAKGYMTRESELEQLKKENENLRITVKSLQNKPGRAEIRQLHVYDKAIHSMLARAPGFAPTWEMVLKEAEEEIARTDTGIAAFMRKVFVPRKQIPAGEDEQKLIDYGDEKNE</sequence>
<feature type="coiled-coil region" evidence="1">
    <location>
        <begin position="60"/>
        <end position="87"/>
    </location>
</feature>
<keyword evidence="2" id="KW-0812">Transmembrane</keyword>
<evidence type="ECO:0000256" key="1">
    <source>
        <dbReference type="SAM" id="Coils"/>
    </source>
</evidence>
<keyword evidence="1" id="KW-0175">Coiled coil</keyword>
<keyword evidence="2" id="KW-0472">Membrane</keyword>
<evidence type="ECO:0000313" key="3">
    <source>
        <dbReference type="EMBL" id="VFU16149.1"/>
    </source>
</evidence>
<evidence type="ECO:0000256" key="2">
    <source>
        <dbReference type="SAM" id="Phobius"/>
    </source>
</evidence>